<dbReference type="Proteomes" id="UP000612680">
    <property type="component" value="Chromosome"/>
</dbReference>
<protein>
    <submittedName>
        <fullName evidence="1">Uncharacterized protein</fullName>
    </submittedName>
</protein>
<sequence length="185" mass="20360">MKKIASIGLLVLLLYNMFGLSFAVFFFDKNYQSAAVNVAGTDPEILKLYLPSLPYSENTEIQPESLEGLIRRDGNFYNPTSITHSNDTLYVTLQSNQAARDHFFELAGAMQAASNPENALPGNPYTKVLKLLGSLLKIYIPNTANYSWPQEAIAASVIQCYEVTRICTYTAATASLPTPPPELLS</sequence>
<gene>
    <name evidence="1" type="ORF">HWI92_00100</name>
</gene>
<dbReference type="RefSeq" id="WP_204660187.1">
    <property type="nucleotide sequence ID" value="NZ_CP056775.1"/>
</dbReference>
<proteinExistence type="predicted"/>
<organism evidence="1 2">
    <name type="scientific">Dyadobacter sandarakinus</name>
    <dbReference type="NCBI Taxonomy" id="2747268"/>
    <lineage>
        <taxon>Bacteria</taxon>
        <taxon>Pseudomonadati</taxon>
        <taxon>Bacteroidota</taxon>
        <taxon>Cytophagia</taxon>
        <taxon>Cytophagales</taxon>
        <taxon>Spirosomataceae</taxon>
        <taxon>Dyadobacter</taxon>
    </lineage>
</organism>
<dbReference type="EMBL" id="CP056775">
    <property type="protein sequence ID" value="QRQ99424.1"/>
    <property type="molecule type" value="Genomic_DNA"/>
</dbReference>
<evidence type="ECO:0000313" key="1">
    <source>
        <dbReference type="EMBL" id="QRQ99424.1"/>
    </source>
</evidence>
<evidence type="ECO:0000313" key="2">
    <source>
        <dbReference type="Proteomes" id="UP000612680"/>
    </source>
</evidence>
<keyword evidence="2" id="KW-1185">Reference proteome</keyword>
<reference evidence="1 2" key="1">
    <citation type="submission" date="2020-06" db="EMBL/GenBank/DDBJ databases">
        <title>Dyadobacter sandarakinus sp. nov., isolated from the soil of the Arctic Yellow River Station.</title>
        <authorList>
            <person name="Zhang Y."/>
            <person name="Peng F."/>
        </authorList>
    </citation>
    <scope>NUCLEOTIDE SEQUENCE [LARGE SCALE GENOMIC DNA]</scope>
    <source>
        <strain evidence="1 2">Q3-56</strain>
    </source>
</reference>
<accession>A0ABX7I100</accession>
<name>A0ABX7I100_9BACT</name>